<dbReference type="eggNOG" id="COG3333">
    <property type="taxonomic scope" value="Bacteria"/>
</dbReference>
<feature type="transmembrane region" description="Helical" evidence="1">
    <location>
        <begin position="389"/>
        <end position="409"/>
    </location>
</feature>
<keyword evidence="1" id="KW-0812">Transmembrane</keyword>
<reference evidence="4" key="2">
    <citation type="submission" date="2015-04" db="EMBL/GenBank/DDBJ databases">
        <title>A butyrogenic pathway from the amino acid lysine in a human gut commensal.</title>
        <authorList>
            <person name="de Vos W.M."/>
            <person name="Bui N.T.P."/>
            <person name="Plugge C.M."/>
            <person name="Ritari J."/>
        </authorList>
    </citation>
    <scope>NUCLEOTIDE SEQUENCE [LARGE SCALE GENOMIC DNA]</scope>
    <source>
        <strain evidence="4">AF211</strain>
    </source>
</reference>
<keyword evidence="4" id="KW-1185">Reference proteome</keyword>
<evidence type="ECO:0000256" key="1">
    <source>
        <dbReference type="SAM" id="Phobius"/>
    </source>
</evidence>
<proteinExistence type="predicted"/>
<dbReference type="KEGG" id="ibu:IB211_02343c"/>
<feature type="domain" description="DUF112" evidence="2">
    <location>
        <begin position="20"/>
        <end position="442"/>
    </location>
</feature>
<dbReference type="PATRIC" id="fig|1297617.4.peg.2415"/>
<evidence type="ECO:0000259" key="2">
    <source>
        <dbReference type="Pfam" id="PF01970"/>
    </source>
</evidence>
<dbReference type="Proteomes" id="UP000064844">
    <property type="component" value="Chromosome"/>
</dbReference>
<feature type="transmembrane region" description="Helical" evidence="1">
    <location>
        <begin position="169"/>
        <end position="188"/>
    </location>
</feature>
<keyword evidence="1" id="KW-1133">Transmembrane helix</keyword>
<organism evidence="3 4">
    <name type="scientific">Intestinimonas butyriciproducens</name>
    <dbReference type="NCBI Taxonomy" id="1297617"/>
    <lineage>
        <taxon>Bacteria</taxon>
        <taxon>Bacillati</taxon>
        <taxon>Bacillota</taxon>
        <taxon>Clostridia</taxon>
        <taxon>Eubacteriales</taxon>
        <taxon>Intestinimonas</taxon>
    </lineage>
</organism>
<keyword evidence="1" id="KW-0472">Membrane</keyword>
<feature type="transmembrane region" description="Helical" evidence="1">
    <location>
        <begin position="113"/>
        <end position="132"/>
    </location>
</feature>
<name>A0A0S2W5W8_9FIRM</name>
<dbReference type="InterPro" id="IPR002823">
    <property type="entry name" value="DUF112_TM"/>
</dbReference>
<accession>A0A0S2W5W8</accession>
<dbReference type="RefSeq" id="WP_082636078.1">
    <property type="nucleotide sequence ID" value="NZ_CP011307.1"/>
</dbReference>
<feature type="transmembrane region" description="Helical" evidence="1">
    <location>
        <begin position="20"/>
        <end position="49"/>
    </location>
</feature>
<evidence type="ECO:0000313" key="3">
    <source>
        <dbReference type="EMBL" id="ALP94734.1"/>
    </source>
</evidence>
<feature type="transmembrane region" description="Helical" evidence="1">
    <location>
        <begin position="323"/>
        <end position="343"/>
    </location>
</feature>
<dbReference type="Pfam" id="PF01970">
    <property type="entry name" value="TctA"/>
    <property type="match status" value="1"/>
</dbReference>
<feature type="transmembrane region" description="Helical" evidence="1">
    <location>
        <begin position="200"/>
        <end position="220"/>
    </location>
</feature>
<protein>
    <submittedName>
        <fullName evidence="3">Tricarboxylate transport membrane protein TctA</fullName>
    </submittedName>
</protein>
<dbReference type="AlphaFoldDB" id="A0A0S2W5W8"/>
<dbReference type="PANTHER" id="PTHR35342">
    <property type="entry name" value="TRICARBOXYLIC TRANSPORT PROTEIN"/>
    <property type="match status" value="1"/>
</dbReference>
<sequence>MDLFALMGQAFLSVLAPENLLYLVGGVIIGLIMGAIPGLTATMAIALIIPFTYYLTPTQSLIMLLAAYNAGTFGGSMSAILIGTPGTPAAAATVADGYALGKQGKAGKAIKTALFSSAFGCLFSSIVLMFVAQPIAKYALNFGPAEYTILMLFALTIIASAAGKSMIKGLLGGCLGLLFGCIGLDQGFTTPRLTFGILKLTSGVDLVVMMIGILAMSQILHSVESTGLGNARPNLPPPACKDDDRMTLKEAKSFLPHWLRSSALGCGIGALPGLGPALACYIGYDVGKKFSKHPEKFGKGSTAGVACAESANNAVCGANMIPLLALGVPGDTGAAILMGAFMVQGLTPGPLVFMESPDTVYNVYAGLILCNIALVVVALLTWRGFKAICSVSTSIIFPCVCLFCVVGVYALSSSLVDVWVMLFFSVVGYILTKFKFPLPTVIIGFILSPLFEKNFRRALVLGHGDPAMFFSSPLCIAFWAVTIVAVALILRGKRKDKNLQDGL</sequence>
<feature type="transmembrane region" description="Helical" evidence="1">
    <location>
        <begin position="467"/>
        <end position="490"/>
    </location>
</feature>
<reference evidence="3 4" key="1">
    <citation type="journal article" date="2015" name="Nat. Commun.">
        <title>Production of butyrate from lysine and the Amadori product fructoselysine by a human gut commensal.</title>
        <authorList>
            <person name="Bui T.P."/>
            <person name="Ritari J."/>
            <person name="Boeren S."/>
            <person name="de Waard P."/>
            <person name="Plugge C.M."/>
            <person name="de Vos W.M."/>
        </authorList>
    </citation>
    <scope>NUCLEOTIDE SEQUENCE [LARGE SCALE GENOMIC DNA]</scope>
    <source>
        <strain evidence="3 4">AF211</strain>
    </source>
</reference>
<feature type="transmembrane region" description="Helical" evidence="1">
    <location>
        <begin position="144"/>
        <end position="163"/>
    </location>
</feature>
<gene>
    <name evidence="3" type="ORF">IB211_02343c</name>
</gene>
<evidence type="ECO:0000313" key="4">
    <source>
        <dbReference type="Proteomes" id="UP000064844"/>
    </source>
</evidence>
<feature type="transmembrane region" description="Helical" evidence="1">
    <location>
        <begin position="363"/>
        <end position="382"/>
    </location>
</feature>
<dbReference type="PANTHER" id="PTHR35342:SF5">
    <property type="entry name" value="TRICARBOXYLIC TRANSPORT PROTEIN"/>
    <property type="match status" value="1"/>
</dbReference>
<dbReference type="STRING" id="1297617.IB211_02343c"/>
<dbReference type="EMBL" id="CP011307">
    <property type="protein sequence ID" value="ALP94734.1"/>
    <property type="molecule type" value="Genomic_DNA"/>
</dbReference>